<proteinExistence type="predicted"/>
<dbReference type="EMBL" id="JAGMUX010000001">
    <property type="protein sequence ID" value="KAH7269561.1"/>
    <property type="molecule type" value="Genomic_DNA"/>
</dbReference>
<accession>A0A9P9KW53</accession>
<keyword evidence="2" id="KW-1185">Reference proteome</keyword>
<sequence>MNIKSPVNSGRFCTLTGFRAARSLANIPHSSSLWRDKLPLDTWLHSSLPSAANACAS</sequence>
<organism evidence="1 2">
    <name type="scientific">Fusarium redolens</name>
    <dbReference type="NCBI Taxonomy" id="48865"/>
    <lineage>
        <taxon>Eukaryota</taxon>
        <taxon>Fungi</taxon>
        <taxon>Dikarya</taxon>
        <taxon>Ascomycota</taxon>
        <taxon>Pezizomycotina</taxon>
        <taxon>Sordariomycetes</taxon>
        <taxon>Hypocreomycetidae</taxon>
        <taxon>Hypocreales</taxon>
        <taxon>Nectriaceae</taxon>
        <taxon>Fusarium</taxon>
        <taxon>Fusarium redolens species complex</taxon>
    </lineage>
</organism>
<dbReference type="RefSeq" id="XP_046056329.1">
    <property type="nucleotide sequence ID" value="XM_046191155.1"/>
</dbReference>
<reference evidence="1" key="1">
    <citation type="journal article" date="2021" name="Nat. Commun.">
        <title>Genetic determinants of endophytism in the Arabidopsis root mycobiome.</title>
        <authorList>
            <person name="Mesny F."/>
            <person name="Miyauchi S."/>
            <person name="Thiergart T."/>
            <person name="Pickel B."/>
            <person name="Atanasova L."/>
            <person name="Karlsson M."/>
            <person name="Huettel B."/>
            <person name="Barry K.W."/>
            <person name="Haridas S."/>
            <person name="Chen C."/>
            <person name="Bauer D."/>
            <person name="Andreopoulos W."/>
            <person name="Pangilinan J."/>
            <person name="LaButti K."/>
            <person name="Riley R."/>
            <person name="Lipzen A."/>
            <person name="Clum A."/>
            <person name="Drula E."/>
            <person name="Henrissat B."/>
            <person name="Kohler A."/>
            <person name="Grigoriev I.V."/>
            <person name="Martin F.M."/>
            <person name="Hacquard S."/>
        </authorList>
    </citation>
    <scope>NUCLEOTIDE SEQUENCE</scope>
    <source>
        <strain evidence="1">MPI-CAGE-AT-0023</strain>
    </source>
</reference>
<name>A0A9P9KW53_FUSRE</name>
<dbReference type="GeneID" id="70221109"/>
<dbReference type="AlphaFoldDB" id="A0A9P9KW53"/>
<evidence type="ECO:0000313" key="2">
    <source>
        <dbReference type="Proteomes" id="UP000720189"/>
    </source>
</evidence>
<gene>
    <name evidence="1" type="ORF">BKA55DRAFT_548958</name>
</gene>
<protein>
    <submittedName>
        <fullName evidence="1">Uncharacterized protein</fullName>
    </submittedName>
</protein>
<evidence type="ECO:0000313" key="1">
    <source>
        <dbReference type="EMBL" id="KAH7269561.1"/>
    </source>
</evidence>
<comment type="caution">
    <text evidence="1">The sequence shown here is derived from an EMBL/GenBank/DDBJ whole genome shotgun (WGS) entry which is preliminary data.</text>
</comment>
<dbReference type="Proteomes" id="UP000720189">
    <property type="component" value="Unassembled WGS sequence"/>
</dbReference>